<evidence type="ECO:0008006" key="5">
    <source>
        <dbReference type="Google" id="ProtNLM"/>
    </source>
</evidence>
<reference evidence="3" key="1">
    <citation type="submission" date="2020-02" db="EMBL/GenBank/DDBJ databases">
        <authorList>
            <person name="Palmer J.M."/>
        </authorList>
    </citation>
    <scope>NUCLEOTIDE SEQUENCE</scope>
    <source>
        <strain evidence="3">EPUS1.4</strain>
        <tissue evidence="3">Thallus</tissue>
    </source>
</reference>
<feature type="transmembrane region" description="Helical" evidence="2">
    <location>
        <begin position="161"/>
        <end position="185"/>
    </location>
</feature>
<dbReference type="OrthoDB" id="4141464at2759"/>
<keyword evidence="2" id="KW-0472">Membrane</keyword>
<evidence type="ECO:0000256" key="1">
    <source>
        <dbReference type="SAM" id="MobiDB-lite"/>
    </source>
</evidence>
<dbReference type="AlphaFoldDB" id="A0A8H7DZG8"/>
<comment type="caution">
    <text evidence="3">The sequence shown here is derived from an EMBL/GenBank/DDBJ whole genome shotgun (WGS) entry which is preliminary data.</text>
</comment>
<feature type="transmembrane region" description="Helical" evidence="2">
    <location>
        <begin position="309"/>
        <end position="331"/>
    </location>
</feature>
<keyword evidence="2" id="KW-0812">Transmembrane</keyword>
<feature type="region of interest" description="Disordered" evidence="1">
    <location>
        <begin position="1"/>
        <end position="20"/>
    </location>
</feature>
<keyword evidence="4" id="KW-1185">Reference proteome</keyword>
<accession>A0A8H7DZG8</accession>
<dbReference type="EMBL" id="JAACFV010000121">
    <property type="protein sequence ID" value="KAF7504999.1"/>
    <property type="molecule type" value="Genomic_DNA"/>
</dbReference>
<evidence type="ECO:0000256" key="2">
    <source>
        <dbReference type="SAM" id="Phobius"/>
    </source>
</evidence>
<feature type="compositionally biased region" description="Basic residues" evidence="1">
    <location>
        <begin position="1"/>
        <end position="16"/>
    </location>
</feature>
<dbReference type="InterPro" id="IPR050623">
    <property type="entry name" value="Glucan_succinyl_AcylTrfase"/>
</dbReference>
<feature type="transmembrane region" description="Helical" evidence="2">
    <location>
        <begin position="237"/>
        <end position="256"/>
    </location>
</feature>
<feature type="transmembrane region" description="Helical" evidence="2">
    <location>
        <begin position="268"/>
        <end position="289"/>
    </location>
</feature>
<proteinExistence type="predicted"/>
<feature type="transmembrane region" description="Helical" evidence="2">
    <location>
        <begin position="63"/>
        <end position="85"/>
    </location>
</feature>
<keyword evidence="2" id="KW-1133">Transmembrane helix</keyword>
<gene>
    <name evidence="3" type="ORF">GJ744_001520</name>
</gene>
<sequence>MAVHKSLHFNHAPRRSSPREHDLENLRSFLTGLVIFHHTAIVYGGVGGWGFKPLCFPAASLALTAFNAINQTFFMGTFFFLSGHFTRQSMSRSSKSKADLIRSRLLRLGVPTLLHTLLVDPTLKALVMLFDPMREMKADRTTVGDVYGTYWSQLRGVRGPVWYLAMAMVFDFLTVIVFPAQFGDLLKWLCASQSKSLLIPTLWVANILTSFMLRLVYPVERIFTLLNLRPAFLAHYIMAYVWGHASVLACENLIFAPFRGTIRPLTDLVWSLCLTVLGLFVVFGVSLFLSGSVSASVESLMGGFTLPALLYTVWNEVSFALMAPALMRVFARYMNHPVHVSIPGYRSDFSRKVLLARYSYAAFLSHAFVSLGVELAVEILCACSSIPSPSTMYTYFGPILMSTSVGVINVLLSYFVGYMLVEYVPRAGNII</sequence>
<feature type="transmembrane region" description="Helical" evidence="2">
    <location>
        <begin position="360"/>
        <end position="387"/>
    </location>
</feature>
<evidence type="ECO:0000313" key="4">
    <source>
        <dbReference type="Proteomes" id="UP000606974"/>
    </source>
</evidence>
<feature type="transmembrane region" description="Helical" evidence="2">
    <location>
        <begin position="197"/>
        <end position="217"/>
    </location>
</feature>
<feature type="transmembrane region" description="Helical" evidence="2">
    <location>
        <begin position="105"/>
        <end position="130"/>
    </location>
</feature>
<dbReference type="PANTHER" id="PTHR36927:SF4">
    <property type="entry name" value="BLR5718 PROTEIN"/>
    <property type="match status" value="1"/>
</dbReference>
<name>A0A8H7DZG8_9EURO</name>
<organism evidence="3 4">
    <name type="scientific">Endocarpon pusillum</name>
    <dbReference type="NCBI Taxonomy" id="364733"/>
    <lineage>
        <taxon>Eukaryota</taxon>
        <taxon>Fungi</taxon>
        <taxon>Dikarya</taxon>
        <taxon>Ascomycota</taxon>
        <taxon>Pezizomycotina</taxon>
        <taxon>Eurotiomycetes</taxon>
        <taxon>Chaetothyriomycetidae</taxon>
        <taxon>Verrucariales</taxon>
        <taxon>Verrucariaceae</taxon>
        <taxon>Endocarpon</taxon>
    </lineage>
</organism>
<feature type="transmembrane region" description="Helical" evidence="2">
    <location>
        <begin position="29"/>
        <end position="51"/>
    </location>
</feature>
<feature type="transmembrane region" description="Helical" evidence="2">
    <location>
        <begin position="399"/>
        <end position="421"/>
    </location>
</feature>
<dbReference type="Proteomes" id="UP000606974">
    <property type="component" value="Unassembled WGS sequence"/>
</dbReference>
<dbReference type="PANTHER" id="PTHR36927">
    <property type="entry name" value="BLR4337 PROTEIN"/>
    <property type="match status" value="1"/>
</dbReference>
<protein>
    <recommendedName>
        <fullName evidence="5">Acyltransferase 3 domain-containing protein</fullName>
    </recommendedName>
</protein>
<evidence type="ECO:0000313" key="3">
    <source>
        <dbReference type="EMBL" id="KAF7504999.1"/>
    </source>
</evidence>